<reference evidence="3 4" key="1">
    <citation type="submission" date="2024-08" db="EMBL/GenBank/DDBJ databases">
        <authorList>
            <person name="Arias E."/>
        </authorList>
    </citation>
    <scope>NUCLEOTIDE SEQUENCE [LARGE SCALE GENOMIC DNA]</scope>
    <source>
        <strain evidence="3 4">FAM 25317</strain>
    </source>
</reference>
<dbReference type="SUPFAM" id="SSF53062">
    <property type="entry name" value="PTS system fructose IIA component-like"/>
    <property type="match status" value="1"/>
</dbReference>
<dbReference type="Proteomes" id="UP001625389">
    <property type="component" value="Unassembled WGS sequence"/>
</dbReference>
<dbReference type="PANTHER" id="PTHR33799">
    <property type="entry name" value="PTS PERMEASE-RELATED-RELATED"/>
    <property type="match status" value="1"/>
</dbReference>
<dbReference type="EMBL" id="JBGQPK010000062">
    <property type="protein sequence ID" value="MFL2030128.1"/>
    <property type="molecule type" value="Genomic_DNA"/>
</dbReference>
<organism evidence="3 4">
    <name type="scientific">Loigolactobacillus zhaoyuanensis</name>
    <dbReference type="NCBI Taxonomy" id="2486017"/>
    <lineage>
        <taxon>Bacteria</taxon>
        <taxon>Bacillati</taxon>
        <taxon>Bacillota</taxon>
        <taxon>Bacilli</taxon>
        <taxon>Lactobacillales</taxon>
        <taxon>Lactobacillaceae</taxon>
        <taxon>Loigolactobacillus</taxon>
    </lineage>
</organism>
<keyword evidence="3" id="KW-0762">Sugar transport</keyword>
<proteinExistence type="predicted"/>
<sequence>MKIIVTGHGNFASGLQSTIKLLAGSLPNTMFIDFTAEMSETDLAAKFQQQIGSDNILFFCDLVGGTPYKEAVKLSFTDEEKFAVVAGCNIGSLLELGLNQSSLVQKSIKEVAEEFVKVSQSGTQFFQHRQVVQPQNDEDGI</sequence>
<keyword evidence="4" id="KW-1185">Reference proteome</keyword>
<keyword evidence="1" id="KW-0808">Transferase</keyword>
<evidence type="ECO:0000313" key="4">
    <source>
        <dbReference type="Proteomes" id="UP001625389"/>
    </source>
</evidence>
<evidence type="ECO:0000313" key="3">
    <source>
        <dbReference type="EMBL" id="MFL2030128.1"/>
    </source>
</evidence>
<dbReference type="InterPro" id="IPR004701">
    <property type="entry name" value="PTS_EIIA_man-typ"/>
</dbReference>
<dbReference type="PROSITE" id="PS51096">
    <property type="entry name" value="PTS_EIIA_TYPE_4"/>
    <property type="match status" value="1"/>
</dbReference>
<keyword evidence="3" id="KW-0813">Transport</keyword>
<dbReference type="InterPro" id="IPR036662">
    <property type="entry name" value="PTS_EIIA_man-typ_sf"/>
</dbReference>
<dbReference type="Gene3D" id="3.40.50.510">
    <property type="entry name" value="Phosphotransferase system, mannose-type IIA component"/>
    <property type="match status" value="1"/>
</dbReference>
<dbReference type="InterPro" id="IPR051471">
    <property type="entry name" value="Bacterial_PTS_sugar_comp"/>
</dbReference>
<comment type="caution">
    <text evidence="3">The sequence shown here is derived from an EMBL/GenBank/DDBJ whole genome shotgun (WGS) entry which is preliminary data.</text>
</comment>
<protein>
    <submittedName>
        <fullName evidence="3">PTS sugar transporter subunit IIA</fullName>
    </submittedName>
</protein>
<evidence type="ECO:0000259" key="2">
    <source>
        <dbReference type="PROSITE" id="PS51096"/>
    </source>
</evidence>
<dbReference type="PANTHER" id="PTHR33799:SF1">
    <property type="entry name" value="PTS SYSTEM MANNOSE-SPECIFIC EIIAB COMPONENT-RELATED"/>
    <property type="match status" value="1"/>
</dbReference>
<dbReference type="RefSeq" id="WP_407137671.1">
    <property type="nucleotide sequence ID" value="NZ_JBGQPK010000062.1"/>
</dbReference>
<name>A0ABW8UEK0_9LACO</name>
<gene>
    <name evidence="3" type="ORF">ACEN34_10950</name>
</gene>
<dbReference type="Pfam" id="PF03610">
    <property type="entry name" value="EIIA-man"/>
    <property type="match status" value="1"/>
</dbReference>
<accession>A0ABW8UEK0</accession>
<evidence type="ECO:0000256" key="1">
    <source>
        <dbReference type="ARBA" id="ARBA00022679"/>
    </source>
</evidence>
<feature type="domain" description="PTS EIIA type-4" evidence="2">
    <location>
        <begin position="1"/>
        <end position="126"/>
    </location>
</feature>